<dbReference type="Gene3D" id="3.40.50.300">
    <property type="entry name" value="P-loop containing nucleotide triphosphate hydrolases"/>
    <property type="match status" value="1"/>
</dbReference>
<dbReference type="OrthoDB" id="2405412at2759"/>
<sequence length="778" mass="84323">MLSAVAARRAAQVANPEPALPVARPEPAQVSPKSPRIPSTSAKTTSKRKASAQTPNLPRKSKKKKVAHQKPRYFTEEDAFLKQDDVIIIGEDDSEDSEEDMEGFARDLLPTTPTRSATLVAKGKRAWSPSRPFQDSSDEEVVAVSTPFTPGTPVTPRTPARVAVTEPTHLVSAFEPVLNKNIFSSSSTELQLASADVARKPITLVVLHPGETLALVGSYTLSVFHGSITMAGVKLEPSTATHPVFAPRSSPVPVIKALRSNGLSGHALPISLPEIIQPYLSQGCTIIALQELHTGVQGLGSVCRIFDGVFQPSRWYRNDSTPNLNIPGVHMLTRQHRDVQSFELPPSWDTALSSICPGTPQVDDSAKPVFPICLIKGPKKTGKSTFARTVLNRLATRYRKVAFLECDLGQSEFTPGGMVALNIVEQPLFGPPFTHPTIPYLAHYVGSDTPRSSPSHYLAAIQALVQSYKLDLQSPIFDIPDVVGDNRISDAIPLVVNTMGWNKGLGADLTRQIEEMVEPTDVVEVTGPLFERGWFEAHAPIGSDPFGHPSTKKHTIEPIAPSILANNYAPADHRILSMMSYFHAIFPAPSSADLEQLTATSWHTALPLCAQHPYQLDWSQAIDKFYLTGAGTEDVVPSELERVLNGAIVGLVSCESGAIDTEIDAKPNTIPYSQGATAVSPSMSTCHGIALIRGVSPSSHHMHVLSPLPTGMLAKCRVMIKGEQELPVWGMLDFRSEGGESVAGMERSKVPYLQWGKGEGIGGERRRVRRNLMRKGQS</sequence>
<feature type="compositionally biased region" description="Low complexity" evidence="8">
    <location>
        <begin position="1"/>
        <end position="14"/>
    </location>
</feature>
<keyword evidence="5" id="KW-0547">Nucleotide-binding</keyword>
<dbReference type="AlphaFoldDB" id="A0A167T5Y8"/>
<evidence type="ECO:0000256" key="1">
    <source>
        <dbReference type="ARBA" id="ARBA00011003"/>
    </source>
</evidence>
<dbReference type="InterPro" id="IPR027417">
    <property type="entry name" value="P-loop_NTPase"/>
</dbReference>
<evidence type="ECO:0000256" key="5">
    <source>
        <dbReference type="ARBA" id="ARBA00022741"/>
    </source>
</evidence>
<keyword evidence="11" id="KW-1185">Reference proteome</keyword>
<evidence type="ECO:0000256" key="6">
    <source>
        <dbReference type="ARBA" id="ARBA00022777"/>
    </source>
</evidence>
<keyword evidence="7" id="KW-0067">ATP-binding</keyword>
<feature type="compositionally biased region" description="Basic residues" evidence="8">
    <location>
        <begin position="59"/>
        <end position="71"/>
    </location>
</feature>
<gene>
    <name evidence="10" type="ORF">FIBSPDRAFT_808604</name>
</gene>
<evidence type="ECO:0000256" key="8">
    <source>
        <dbReference type="SAM" id="MobiDB-lite"/>
    </source>
</evidence>
<organism evidence="10 11">
    <name type="scientific">Athelia psychrophila</name>
    <dbReference type="NCBI Taxonomy" id="1759441"/>
    <lineage>
        <taxon>Eukaryota</taxon>
        <taxon>Fungi</taxon>
        <taxon>Dikarya</taxon>
        <taxon>Basidiomycota</taxon>
        <taxon>Agaricomycotina</taxon>
        <taxon>Agaricomycetes</taxon>
        <taxon>Agaricomycetidae</taxon>
        <taxon>Atheliales</taxon>
        <taxon>Atheliaceae</taxon>
        <taxon>Athelia</taxon>
    </lineage>
</organism>
<dbReference type="GO" id="GO:0051731">
    <property type="term" value="F:polynucleotide 5'-hydroxyl-kinase activity"/>
    <property type="evidence" value="ECO:0007669"/>
    <property type="project" value="InterPro"/>
</dbReference>
<evidence type="ECO:0000256" key="4">
    <source>
        <dbReference type="ARBA" id="ARBA00022679"/>
    </source>
</evidence>
<protein>
    <recommendedName>
        <fullName evidence="3">Polynucleotide 5'-hydroxyl-kinase GRC3</fullName>
    </recommendedName>
    <alternativeName>
        <fullName evidence="2">Polynucleotide 5'-hydroxyl-kinase grc3</fullName>
    </alternativeName>
</protein>
<dbReference type="PANTHER" id="PTHR12755">
    <property type="entry name" value="CLEAVAGE/POLYADENYLATION FACTOR IA SUBUNIT CLP1P"/>
    <property type="match status" value="1"/>
</dbReference>
<reference evidence="10 11" key="1">
    <citation type="journal article" date="2016" name="Mol. Biol. Evol.">
        <title>Comparative Genomics of Early-Diverging Mushroom-Forming Fungi Provides Insights into the Origins of Lignocellulose Decay Capabilities.</title>
        <authorList>
            <person name="Nagy L.G."/>
            <person name="Riley R."/>
            <person name="Tritt A."/>
            <person name="Adam C."/>
            <person name="Daum C."/>
            <person name="Floudas D."/>
            <person name="Sun H."/>
            <person name="Yadav J.S."/>
            <person name="Pangilinan J."/>
            <person name="Larsson K.H."/>
            <person name="Matsuura K."/>
            <person name="Barry K."/>
            <person name="Labutti K."/>
            <person name="Kuo R."/>
            <person name="Ohm R.A."/>
            <person name="Bhattacharya S.S."/>
            <person name="Shirouzu T."/>
            <person name="Yoshinaga Y."/>
            <person name="Martin F.M."/>
            <person name="Grigoriev I.V."/>
            <person name="Hibbett D.S."/>
        </authorList>
    </citation>
    <scope>NUCLEOTIDE SEQUENCE [LARGE SCALE GENOMIC DNA]</scope>
    <source>
        <strain evidence="10 11">CBS 109695</strain>
    </source>
</reference>
<evidence type="ECO:0000313" key="11">
    <source>
        <dbReference type="Proteomes" id="UP000076532"/>
    </source>
</evidence>
<feature type="domain" description="Clp1 P-loop" evidence="9">
    <location>
        <begin position="377"/>
        <end position="523"/>
    </location>
</feature>
<feature type="region of interest" description="Disordered" evidence="8">
    <location>
        <begin position="1"/>
        <end position="71"/>
    </location>
</feature>
<dbReference type="InterPro" id="IPR045116">
    <property type="entry name" value="Clp1/Grc3"/>
</dbReference>
<dbReference type="GO" id="GO:0000448">
    <property type="term" value="P:cleavage in ITS2 between 5.8S rRNA and LSU-rRNA of tricistronic rRNA transcript (SSU-rRNA, 5.8S rRNA, LSU-rRNA)"/>
    <property type="evidence" value="ECO:0007669"/>
    <property type="project" value="TreeGrafter"/>
</dbReference>
<proteinExistence type="inferred from homology"/>
<evidence type="ECO:0000256" key="7">
    <source>
        <dbReference type="ARBA" id="ARBA00022840"/>
    </source>
</evidence>
<evidence type="ECO:0000259" key="9">
    <source>
        <dbReference type="Pfam" id="PF16575"/>
    </source>
</evidence>
<keyword evidence="6" id="KW-0418">Kinase</keyword>
<dbReference type="InterPro" id="IPR032319">
    <property type="entry name" value="CLP1_P"/>
</dbReference>
<dbReference type="EMBL" id="KV418440">
    <property type="protein sequence ID" value="KZP02597.1"/>
    <property type="molecule type" value="Genomic_DNA"/>
</dbReference>
<dbReference type="PANTHER" id="PTHR12755:SF3">
    <property type="entry name" value="POLYNUCLEOTIDE 5'-HYDROXYL-KINASE NOL9"/>
    <property type="match status" value="1"/>
</dbReference>
<evidence type="ECO:0000256" key="3">
    <source>
        <dbReference type="ARBA" id="ARBA00019824"/>
    </source>
</evidence>
<evidence type="ECO:0000256" key="2">
    <source>
        <dbReference type="ARBA" id="ARBA00018706"/>
    </source>
</evidence>
<accession>A0A167T5Y8</accession>
<keyword evidence="4" id="KW-0808">Transferase</keyword>
<dbReference type="STRING" id="436010.A0A167T5Y8"/>
<dbReference type="Pfam" id="PF16575">
    <property type="entry name" value="CLP1_P"/>
    <property type="match status" value="1"/>
</dbReference>
<evidence type="ECO:0000313" key="10">
    <source>
        <dbReference type="EMBL" id="KZP02597.1"/>
    </source>
</evidence>
<dbReference type="Proteomes" id="UP000076532">
    <property type="component" value="Unassembled WGS sequence"/>
</dbReference>
<comment type="similarity">
    <text evidence="1">Belongs to the Clp1 family. NOL9/GRC3 subfamily.</text>
</comment>
<dbReference type="GO" id="GO:0005634">
    <property type="term" value="C:nucleus"/>
    <property type="evidence" value="ECO:0007669"/>
    <property type="project" value="TreeGrafter"/>
</dbReference>
<dbReference type="GO" id="GO:0005524">
    <property type="term" value="F:ATP binding"/>
    <property type="evidence" value="ECO:0007669"/>
    <property type="project" value="UniProtKB-KW"/>
</dbReference>
<name>A0A167T5Y8_9AGAM</name>